<name>A0A399SPI4_9MICO</name>
<feature type="compositionally biased region" description="Low complexity" evidence="1">
    <location>
        <begin position="75"/>
        <end position="95"/>
    </location>
</feature>
<feature type="region of interest" description="Disordered" evidence="1">
    <location>
        <begin position="162"/>
        <end position="227"/>
    </location>
</feature>
<dbReference type="AlphaFoldDB" id="A0A399SPI4"/>
<dbReference type="Proteomes" id="UP000266484">
    <property type="component" value="Unassembled WGS sequence"/>
</dbReference>
<evidence type="ECO:0000313" key="2">
    <source>
        <dbReference type="EMBL" id="RIJ44252.1"/>
    </source>
</evidence>
<gene>
    <name evidence="2" type="ORF">DZG00_16055</name>
</gene>
<feature type="non-terminal residue" evidence="2">
    <location>
        <position position="248"/>
    </location>
</feature>
<proteinExistence type="predicted"/>
<feature type="region of interest" description="Disordered" evidence="1">
    <location>
        <begin position="1"/>
        <end position="114"/>
    </location>
</feature>
<dbReference type="EMBL" id="QWGT01000480">
    <property type="protein sequence ID" value="RIJ44252.1"/>
    <property type="molecule type" value="Genomic_DNA"/>
</dbReference>
<evidence type="ECO:0000313" key="3">
    <source>
        <dbReference type="Proteomes" id="UP000266484"/>
    </source>
</evidence>
<accession>A0A399SPI4</accession>
<sequence length="248" mass="24482">SAGREPVPAEREAQGDSGEDADATDATVAGVDPAPAEPTTPSDGDILAGIVPLDPAEDDARVAPLDQVDPDADAPDAVLDAPAPEPDIAAAPVDAGDVGFPGEPDPGYVPAAADDVPGEVLTGEVEPSPADDAPTEMVLEPVDDDRDDAALPVVDADAHVVDAELVEDPDPELAPDGPGESVQLTPLRADEADEDAEVVDDHAGPPADADPDDADEDAAPAPLAPAAAAARAAAMAWAAGSAPAAVAP</sequence>
<keyword evidence="3" id="KW-1185">Reference proteome</keyword>
<evidence type="ECO:0000256" key="1">
    <source>
        <dbReference type="SAM" id="MobiDB-lite"/>
    </source>
</evidence>
<reference evidence="2 3" key="1">
    <citation type="submission" date="2018-08" db="EMBL/GenBank/DDBJ databases">
        <title>Genome Sequence of Clavibacter michiganensis Subspecies type strains, and the Atypical Peach-Colored Strains Isolated from Tomato.</title>
        <authorList>
            <person name="Osdaghi E."/>
            <person name="Portier P."/>
            <person name="Briand M."/>
            <person name="Jacques M.-A."/>
        </authorList>
    </citation>
    <scope>NUCLEOTIDE SEQUENCE [LARGE SCALE GENOMIC DNA]</scope>
    <source>
        <strain evidence="2 3">CFBP 8615</strain>
    </source>
</reference>
<feature type="compositionally biased region" description="Acidic residues" evidence="1">
    <location>
        <begin position="164"/>
        <end position="173"/>
    </location>
</feature>
<comment type="caution">
    <text evidence="2">The sequence shown here is derived from an EMBL/GenBank/DDBJ whole genome shotgun (WGS) entry which is preliminary data.</text>
</comment>
<feature type="compositionally biased region" description="Acidic residues" evidence="1">
    <location>
        <begin position="209"/>
        <end position="218"/>
    </location>
</feature>
<protein>
    <submittedName>
        <fullName evidence="2">Large membrane associated protein</fullName>
    </submittedName>
</protein>
<organism evidence="2 3">
    <name type="scientific">Clavibacter lycopersici</name>
    <dbReference type="NCBI Taxonomy" id="2301718"/>
    <lineage>
        <taxon>Bacteria</taxon>
        <taxon>Bacillati</taxon>
        <taxon>Actinomycetota</taxon>
        <taxon>Actinomycetes</taxon>
        <taxon>Micrococcales</taxon>
        <taxon>Microbacteriaceae</taxon>
        <taxon>Clavibacter</taxon>
    </lineage>
</organism>
<feature type="non-terminal residue" evidence="2">
    <location>
        <position position="1"/>
    </location>
</feature>